<keyword evidence="3" id="KW-0223">Dioxygenase</keyword>
<accession>A0A369JTE2</accession>
<keyword evidence="5" id="KW-0408">Iron</keyword>
<evidence type="ECO:0000313" key="7">
    <source>
        <dbReference type="EMBL" id="RDB22963.1"/>
    </source>
</evidence>
<evidence type="ECO:0000256" key="5">
    <source>
        <dbReference type="ARBA" id="ARBA00023004"/>
    </source>
</evidence>
<dbReference type="AlphaFoldDB" id="A0A369JTE2"/>
<feature type="domain" description="2OGFeDO JBP1/TET oxygenase" evidence="6">
    <location>
        <begin position="210"/>
        <end position="345"/>
    </location>
</feature>
<keyword evidence="8" id="KW-1185">Reference proteome</keyword>
<reference evidence="7" key="1">
    <citation type="submission" date="2018-04" db="EMBL/GenBank/DDBJ databases">
        <title>Whole genome sequencing of Hypsizygus marmoreus.</title>
        <authorList>
            <person name="Choi I.-G."/>
            <person name="Min B."/>
            <person name="Kim J.-G."/>
            <person name="Kim S."/>
            <person name="Oh Y.-L."/>
            <person name="Kong W.-S."/>
            <person name="Park H."/>
            <person name="Jeong J."/>
            <person name="Song E.-S."/>
        </authorList>
    </citation>
    <scope>NUCLEOTIDE SEQUENCE [LARGE SCALE GENOMIC DNA]</scope>
    <source>
        <strain evidence="7">51987-8</strain>
    </source>
</reference>
<keyword evidence="2" id="KW-0479">Metal-binding</keyword>
<protein>
    <recommendedName>
        <fullName evidence="6">2OGFeDO JBP1/TET oxygenase domain-containing protein</fullName>
    </recommendedName>
</protein>
<evidence type="ECO:0000313" key="8">
    <source>
        <dbReference type="Proteomes" id="UP000076154"/>
    </source>
</evidence>
<comment type="caution">
    <text evidence="7">The sequence shown here is derived from an EMBL/GenBank/DDBJ whole genome shotgun (WGS) entry which is preliminary data.</text>
</comment>
<dbReference type="GO" id="GO:0046872">
    <property type="term" value="F:metal ion binding"/>
    <property type="evidence" value="ECO:0007669"/>
    <property type="project" value="UniProtKB-KW"/>
</dbReference>
<dbReference type="InParanoid" id="A0A369JTE2"/>
<evidence type="ECO:0000259" key="6">
    <source>
        <dbReference type="Pfam" id="PF12851"/>
    </source>
</evidence>
<dbReference type="GO" id="GO:0051213">
    <property type="term" value="F:dioxygenase activity"/>
    <property type="evidence" value="ECO:0007669"/>
    <property type="project" value="UniProtKB-KW"/>
</dbReference>
<evidence type="ECO:0000256" key="2">
    <source>
        <dbReference type="ARBA" id="ARBA00022723"/>
    </source>
</evidence>
<name>A0A369JTE2_HYPMA</name>
<proteinExistence type="predicted"/>
<dbReference type="Gene3D" id="3.60.130.30">
    <property type="match status" value="1"/>
</dbReference>
<keyword evidence="4" id="KW-0560">Oxidoreductase</keyword>
<gene>
    <name evidence="7" type="ORF">Hypma_009940</name>
</gene>
<organism evidence="7 8">
    <name type="scientific">Hypsizygus marmoreus</name>
    <name type="common">White beech mushroom</name>
    <name type="synonym">Agaricus marmoreus</name>
    <dbReference type="NCBI Taxonomy" id="39966"/>
    <lineage>
        <taxon>Eukaryota</taxon>
        <taxon>Fungi</taxon>
        <taxon>Dikarya</taxon>
        <taxon>Basidiomycota</taxon>
        <taxon>Agaricomycotina</taxon>
        <taxon>Agaricomycetes</taxon>
        <taxon>Agaricomycetidae</taxon>
        <taxon>Agaricales</taxon>
        <taxon>Tricholomatineae</taxon>
        <taxon>Lyophyllaceae</taxon>
        <taxon>Hypsizygus</taxon>
    </lineage>
</organism>
<dbReference type="OrthoDB" id="3200752at2759"/>
<dbReference type="Proteomes" id="UP000076154">
    <property type="component" value="Unassembled WGS sequence"/>
</dbReference>
<sequence length="377" mass="41628">MSSASSNRPTALNVQRLRAALVKRLSTDTPPQRIAASVVKGRKPSLHRRSLAQTYEHRLIQVVSAALLNPEVKLDVDIETYASTTPQERTSMVPQGNVRVLSEPATLVDKNGVIVLWYLPNILPFDLHEKLLKSTEHLAPLLSDGVKPKSCAPNWRVANKNFVPPLTGSSHRIQPGSINFSPGWFAQGHTTSKFPLLPSVNLRDDVNSSAWLEEIISPEEFMNSILALTHPRLFDAAVEMLNHLRSNPNTQAVACRWASVFSGIAVIANRLTPPHTDRGGLPNWYDSLASIGSFSRAYLHLPDLGISLLYRPGTVVNLCGNVIRHEVKGAWGAGDRVCYARFMRKAIFSHFGVECNTWVSQGDFTGLPQHVRVNSSQ</sequence>
<comment type="cofactor">
    <cofactor evidence="1">
        <name>Fe(2+)</name>
        <dbReference type="ChEBI" id="CHEBI:29033"/>
    </cofactor>
</comment>
<evidence type="ECO:0000256" key="3">
    <source>
        <dbReference type="ARBA" id="ARBA00022964"/>
    </source>
</evidence>
<dbReference type="Pfam" id="PF12851">
    <property type="entry name" value="Tet_JBP"/>
    <property type="match status" value="1"/>
</dbReference>
<evidence type="ECO:0000256" key="1">
    <source>
        <dbReference type="ARBA" id="ARBA00001954"/>
    </source>
</evidence>
<dbReference type="InterPro" id="IPR024779">
    <property type="entry name" value="2OGFeDO_JBP1/TET_oxygenase_dom"/>
</dbReference>
<dbReference type="EMBL" id="LUEZ02000048">
    <property type="protein sequence ID" value="RDB22963.1"/>
    <property type="molecule type" value="Genomic_DNA"/>
</dbReference>
<evidence type="ECO:0000256" key="4">
    <source>
        <dbReference type="ARBA" id="ARBA00023002"/>
    </source>
</evidence>